<keyword evidence="2" id="KW-0732">Signal</keyword>
<feature type="chain" id="PRO_5020310334" evidence="2">
    <location>
        <begin position="23"/>
        <end position="229"/>
    </location>
</feature>
<comment type="caution">
    <text evidence="3">The sequence shown here is derived from an EMBL/GenBank/DDBJ whole genome shotgun (WGS) entry which is preliminary data.</text>
</comment>
<gene>
    <name evidence="3" type="ORF">E7811_13310</name>
</gene>
<protein>
    <submittedName>
        <fullName evidence="3">Invasion associated locus B family protein</fullName>
    </submittedName>
</protein>
<feature type="region of interest" description="Disordered" evidence="1">
    <location>
        <begin position="25"/>
        <end position="76"/>
    </location>
</feature>
<evidence type="ECO:0000313" key="4">
    <source>
        <dbReference type="Proteomes" id="UP000309450"/>
    </source>
</evidence>
<reference evidence="3 4" key="1">
    <citation type="submission" date="2019-04" db="EMBL/GenBank/DDBJ databases">
        <title>Draft genome sequence of Gemmobacter aestuarii sp. nov.</title>
        <authorList>
            <person name="Hameed A."/>
            <person name="Lin S.-Y."/>
            <person name="Shahina M."/>
            <person name="Lai W.-A."/>
            <person name="Young C.-C."/>
        </authorList>
    </citation>
    <scope>NUCLEOTIDE SEQUENCE [LARGE SCALE GENOMIC DNA]</scope>
    <source>
        <strain evidence="3 4">CC-PW-75</strain>
    </source>
</reference>
<dbReference type="InterPro" id="IPR038696">
    <property type="entry name" value="IalB_sf"/>
</dbReference>
<dbReference type="Proteomes" id="UP000309450">
    <property type="component" value="Unassembled WGS sequence"/>
</dbReference>
<evidence type="ECO:0000256" key="2">
    <source>
        <dbReference type="SAM" id="SignalP"/>
    </source>
</evidence>
<dbReference type="Gene3D" id="2.60.40.1880">
    <property type="entry name" value="Invasion associated locus B (IalB) protein"/>
    <property type="match status" value="1"/>
</dbReference>
<sequence length="229" mass="23036">MKDLSKAVSLALVLAAASAASAQETAAPEAPATDAPAAEAPAEGGTGFATGGFSTGQEVGADGQPVPAQDGPGSVYVASEHGAWQQRCVKTEDGSDPCQLYQLLKDPSGNPVAEISLFGLPQAEGGPTAGATIIAPLETLLTENLVMQVDAGQAKAYPFTFCTREGCVARIGLTSAEVDSFKRGNVAKLTIVPVVAPDQKVTLEVSLTGFTAGYDAVNAANAKQASGGN</sequence>
<evidence type="ECO:0000313" key="3">
    <source>
        <dbReference type="EMBL" id="THD83103.1"/>
    </source>
</evidence>
<dbReference type="Pfam" id="PF06776">
    <property type="entry name" value="IalB"/>
    <property type="match status" value="1"/>
</dbReference>
<name>A0A4S3MNI7_9RHOB</name>
<dbReference type="AlphaFoldDB" id="A0A4S3MNI7"/>
<keyword evidence="4" id="KW-1185">Reference proteome</keyword>
<feature type="compositionally biased region" description="Gly residues" evidence="1">
    <location>
        <begin position="44"/>
        <end position="54"/>
    </location>
</feature>
<evidence type="ECO:0000256" key="1">
    <source>
        <dbReference type="SAM" id="MobiDB-lite"/>
    </source>
</evidence>
<dbReference type="EMBL" id="SSND01000003">
    <property type="protein sequence ID" value="THD83103.1"/>
    <property type="molecule type" value="Genomic_DNA"/>
</dbReference>
<feature type="signal peptide" evidence="2">
    <location>
        <begin position="1"/>
        <end position="22"/>
    </location>
</feature>
<feature type="compositionally biased region" description="Low complexity" evidence="1">
    <location>
        <begin position="25"/>
        <end position="43"/>
    </location>
</feature>
<dbReference type="InterPro" id="IPR010642">
    <property type="entry name" value="Invasion_prot_B"/>
</dbReference>
<proteinExistence type="predicted"/>
<accession>A0A4S3MNI7</accession>
<organism evidence="3 4">
    <name type="scientific">Aliigemmobacter aestuarii</name>
    <dbReference type="NCBI Taxonomy" id="1445661"/>
    <lineage>
        <taxon>Bacteria</taxon>
        <taxon>Pseudomonadati</taxon>
        <taxon>Pseudomonadota</taxon>
        <taxon>Alphaproteobacteria</taxon>
        <taxon>Rhodobacterales</taxon>
        <taxon>Paracoccaceae</taxon>
        <taxon>Aliigemmobacter</taxon>
    </lineage>
</organism>
<dbReference type="OrthoDB" id="9797912at2"/>